<reference evidence="10" key="1">
    <citation type="journal article" date="2017" name="Mycologia">
        <title>Fusarium algeriense, sp. nov., a novel toxigenic crown rot pathogen of durum wheat from Algeria is nested in the Fusarium burgessii species complex.</title>
        <authorList>
            <person name="Laraba I."/>
            <person name="Keddad A."/>
            <person name="Boureghda H."/>
            <person name="Abdallah N."/>
            <person name="Vaughan M.M."/>
            <person name="Proctor R.H."/>
            <person name="Busman M."/>
            <person name="O'Donnell K."/>
        </authorList>
    </citation>
    <scope>NUCLEOTIDE SEQUENCE</scope>
    <source>
        <strain evidence="10">NRRL 25174</strain>
    </source>
</reference>
<dbReference type="InterPro" id="IPR050888">
    <property type="entry name" value="ZnF_C2H2-type_TF"/>
</dbReference>
<keyword evidence="5" id="KW-0862">Zinc</keyword>
<accession>A0A9P5DX83</accession>
<evidence type="ECO:0000256" key="4">
    <source>
        <dbReference type="ARBA" id="ARBA00022771"/>
    </source>
</evidence>
<feature type="region of interest" description="Disordered" evidence="8">
    <location>
        <begin position="347"/>
        <end position="383"/>
    </location>
</feature>
<feature type="domain" description="C2H2-type" evidence="9">
    <location>
        <begin position="254"/>
        <end position="282"/>
    </location>
</feature>
<dbReference type="EMBL" id="PVQB02000233">
    <property type="protein sequence ID" value="KAF4340601.1"/>
    <property type="molecule type" value="Genomic_DNA"/>
</dbReference>
<keyword evidence="11" id="KW-1185">Reference proteome</keyword>
<dbReference type="OrthoDB" id="8117402at2759"/>
<evidence type="ECO:0000313" key="11">
    <source>
        <dbReference type="Proteomes" id="UP000730481"/>
    </source>
</evidence>
<keyword evidence="3" id="KW-0677">Repeat</keyword>
<evidence type="ECO:0000313" key="10">
    <source>
        <dbReference type="EMBL" id="KAF4340601.1"/>
    </source>
</evidence>
<dbReference type="PANTHER" id="PTHR24406">
    <property type="entry name" value="TRANSCRIPTIONAL REPRESSOR CTCFL-RELATED"/>
    <property type="match status" value="1"/>
</dbReference>
<reference evidence="10" key="2">
    <citation type="submission" date="2020-02" db="EMBL/GenBank/DDBJ databases">
        <title>Identification and distribution of gene clusters putatively required for synthesis of sphingolipid metabolism inhibitors in phylogenetically diverse species of the filamentous fungus Fusarium.</title>
        <authorList>
            <person name="Kim H.-S."/>
            <person name="Busman M."/>
            <person name="Brown D.W."/>
            <person name="Divon H."/>
            <person name="Uhlig S."/>
            <person name="Proctor R.H."/>
        </authorList>
    </citation>
    <scope>NUCLEOTIDE SEQUENCE</scope>
    <source>
        <strain evidence="10">NRRL 25174</strain>
    </source>
</reference>
<evidence type="ECO:0000256" key="8">
    <source>
        <dbReference type="SAM" id="MobiDB-lite"/>
    </source>
</evidence>
<dbReference type="SMART" id="SM00355">
    <property type="entry name" value="ZnF_C2H2"/>
    <property type="match status" value="4"/>
</dbReference>
<proteinExistence type="predicted"/>
<dbReference type="InterPro" id="IPR013087">
    <property type="entry name" value="Znf_C2H2_type"/>
</dbReference>
<evidence type="ECO:0000256" key="5">
    <source>
        <dbReference type="ARBA" id="ARBA00022833"/>
    </source>
</evidence>
<evidence type="ECO:0000256" key="3">
    <source>
        <dbReference type="ARBA" id="ARBA00022737"/>
    </source>
</evidence>
<evidence type="ECO:0000256" key="1">
    <source>
        <dbReference type="ARBA" id="ARBA00004123"/>
    </source>
</evidence>
<dbReference type="Proteomes" id="UP000730481">
    <property type="component" value="Unassembled WGS sequence"/>
</dbReference>
<evidence type="ECO:0000259" key="9">
    <source>
        <dbReference type="PROSITE" id="PS50157"/>
    </source>
</evidence>
<protein>
    <submittedName>
        <fullName evidence="10">C2H2 finger domain protein</fullName>
    </submittedName>
</protein>
<comment type="subcellular location">
    <subcellularLocation>
        <location evidence="1">Nucleus</location>
    </subcellularLocation>
</comment>
<name>A0A9P5DX83_9HYPO</name>
<gene>
    <name evidence="10" type="ORF">FBEOM_5447</name>
</gene>
<keyword evidence="2" id="KW-0479">Metal-binding</keyword>
<comment type="caution">
    <text evidence="10">The sequence shown here is derived from an EMBL/GenBank/DDBJ whole genome shotgun (WGS) entry which is preliminary data.</text>
</comment>
<dbReference type="GO" id="GO:0005634">
    <property type="term" value="C:nucleus"/>
    <property type="evidence" value="ECO:0007669"/>
    <property type="project" value="UniProtKB-SubCell"/>
</dbReference>
<dbReference type="AlphaFoldDB" id="A0A9P5DX83"/>
<organism evidence="10 11">
    <name type="scientific">Fusarium beomiforme</name>
    <dbReference type="NCBI Taxonomy" id="44412"/>
    <lineage>
        <taxon>Eukaryota</taxon>
        <taxon>Fungi</taxon>
        <taxon>Dikarya</taxon>
        <taxon>Ascomycota</taxon>
        <taxon>Pezizomycotina</taxon>
        <taxon>Sordariomycetes</taxon>
        <taxon>Hypocreomycetidae</taxon>
        <taxon>Hypocreales</taxon>
        <taxon>Nectriaceae</taxon>
        <taxon>Fusarium</taxon>
        <taxon>Fusarium burgessii species complex</taxon>
    </lineage>
</organism>
<evidence type="ECO:0000256" key="2">
    <source>
        <dbReference type="ARBA" id="ARBA00022723"/>
    </source>
</evidence>
<sequence>MAVMTSDYKTGSGTLPSGKVWCEPCGYTFRTWEQYFEHKRKMGEQGRADHIHCEFCGIDFHTEIAKVTHIQHAHPEEQNLFCTGCGKGPFVRVGGLVSHVTKDCPSLSVAKIEAARGEKMEFSKALTAMTQEPLKKNYESYMPENRDKGLPTTTWGALEGIPAPFTIEQSEFPSLGEASSTALQPSKQANKENDWIQGKNLFPNAPAAQRPTVEQLKQAAAPNAKAAFDRLRDLDPDQPHFNVSRWYSEYTQKFGCPHERCGKTFRTAQGLKSHLKSEAHSNIMYRCPYCLDIFKSLTAITSHAESSSTKCKIRNTDEFNAYFDQLLGGMVSVGGERNKDGTLRYEMSKSFGQGPSPGRHLVEPKENPKTNGGDPYKDQVIHW</sequence>
<evidence type="ECO:0000256" key="6">
    <source>
        <dbReference type="ARBA" id="ARBA00023242"/>
    </source>
</evidence>
<dbReference type="Gene3D" id="3.30.160.60">
    <property type="entry name" value="Classic Zinc Finger"/>
    <property type="match status" value="1"/>
</dbReference>
<dbReference type="PROSITE" id="PS50157">
    <property type="entry name" value="ZINC_FINGER_C2H2_2"/>
    <property type="match status" value="1"/>
</dbReference>
<evidence type="ECO:0000256" key="7">
    <source>
        <dbReference type="PROSITE-ProRule" id="PRU00042"/>
    </source>
</evidence>
<dbReference type="GO" id="GO:0008270">
    <property type="term" value="F:zinc ion binding"/>
    <property type="evidence" value="ECO:0007669"/>
    <property type="project" value="UniProtKB-KW"/>
</dbReference>
<dbReference type="PROSITE" id="PS00028">
    <property type="entry name" value="ZINC_FINGER_C2H2_1"/>
    <property type="match status" value="2"/>
</dbReference>
<keyword evidence="6" id="KW-0539">Nucleus</keyword>
<keyword evidence="4 7" id="KW-0863">Zinc-finger</keyword>